<gene>
    <name evidence="1" type="ORF">EPA93_40425</name>
</gene>
<name>A0A4V0Z042_KTERU</name>
<dbReference type="RefSeq" id="WP_129892972.1">
    <property type="nucleotide sequence ID" value="NZ_CP035758.1"/>
</dbReference>
<sequence length="72" mass="8071">MTMGQDLPAPRCPRCGGRMYRPVGSAFYWHADNNHPPCEITNIAEIPDVAPVTENHTTEALEERPQKRDHSG</sequence>
<dbReference type="KEGG" id="kbs:EPA93_40425"/>
<keyword evidence="2" id="KW-1185">Reference proteome</keyword>
<proteinExistence type="predicted"/>
<organism evidence="1 2">
    <name type="scientific">Ktedonosporobacter rubrisoli</name>
    <dbReference type="NCBI Taxonomy" id="2509675"/>
    <lineage>
        <taxon>Bacteria</taxon>
        <taxon>Bacillati</taxon>
        <taxon>Chloroflexota</taxon>
        <taxon>Ktedonobacteria</taxon>
        <taxon>Ktedonobacterales</taxon>
        <taxon>Ktedonosporobacteraceae</taxon>
        <taxon>Ktedonosporobacter</taxon>
    </lineage>
</organism>
<evidence type="ECO:0000313" key="2">
    <source>
        <dbReference type="Proteomes" id="UP000290365"/>
    </source>
</evidence>
<evidence type="ECO:0000313" key="1">
    <source>
        <dbReference type="EMBL" id="QBD81911.1"/>
    </source>
</evidence>
<accession>A0A4V0Z042</accession>
<dbReference type="OrthoDB" id="163932at2"/>
<dbReference type="AlphaFoldDB" id="A0A4V0Z042"/>
<reference evidence="1 2" key="1">
    <citation type="submission" date="2019-01" db="EMBL/GenBank/DDBJ databases">
        <title>Ktedonosporobacter rubrisoli SCAWS-G2.</title>
        <authorList>
            <person name="Huang Y."/>
            <person name="Yan B."/>
        </authorList>
    </citation>
    <scope>NUCLEOTIDE SEQUENCE [LARGE SCALE GENOMIC DNA]</scope>
    <source>
        <strain evidence="1 2">SCAWS-G2</strain>
    </source>
</reference>
<protein>
    <submittedName>
        <fullName evidence="1">Uncharacterized protein</fullName>
    </submittedName>
</protein>
<dbReference type="Proteomes" id="UP000290365">
    <property type="component" value="Chromosome"/>
</dbReference>
<dbReference type="EMBL" id="CP035758">
    <property type="protein sequence ID" value="QBD81911.1"/>
    <property type="molecule type" value="Genomic_DNA"/>
</dbReference>